<name>A0AC35U0Y7_9BILA</name>
<dbReference type="Proteomes" id="UP000095286">
    <property type="component" value="Unplaced"/>
</dbReference>
<sequence length="1461" mass="160877">MRLSNTKNKRFGLQSSLTTSLNASNASFINLSNALCQGDRYIQRRDDSAFAYANHSLQSKHRKKKNGLGLDSSFSAPTSPQAMDENTENRILKNLIRGKPETELNEAEKIWVYRGISATGPHSHHNNLLNINAHDPCAGMKKAIKKRVYAASEIRILDAPNILDDFYTNPVDWGQNNLVAVALSDSVYVWDPVTGDAEELFSIEGNGIVITSVKFTNTAQYISVGTNDGKIHVIDVEAKRKTRTITSQMSKIGCQTWNHNNLTVGTGSGGIYHHDARVKEHKISMTSAHNEEVCGLAWSHDKKYLASSGADCNIQVWNGASAYSNPDFIYKTLVGHTGSVKALAFPTWTYFYDCLASGGATNDGTVKLWNLGTGEIVREIETHSSVNGIYINEEYREVLSFHGNSANRVSAWSFDQLKPLHSYGAYPERIISHAISPGHEYVLTASADQVIKIWQMFQPKDEKKRSKVEMGFYERQEKSWSNGVLKETQHPAQQSEKKTGWMDDFDRDFEMAAQNNRKTTSSPFTELQTRAPSWAQSNEWHNQQRVTHGPNNPLSSGGIGIGGNVGVGPVNVGTGLGLTIPGLGGLGSGSPGVYHAMCDVILMDSSIQDDSSQIKREPTHVYVVQPDALSFSNDKFGDNWYLQINEVYRVDIKLLSRGGKQIMITDQMLFKTTFPEQYFEMIEMSDCGTIATIRTKKLGETSLTSAYVSIRDHYTGEIIKITPVLEKRQAIHIGHGLEISPTDIVVPFLPKKGSTHQLEAIGGSGSYVWTSNDENIATLGTNDGVLTLTSYGTTTVTVYDALNKVNTAKALLKSLELNYVDIEDTYLEAIVGEEVVLKIKVGNRDSHNKVTEFMICERNMFDIQVEDSSVFELVQFTSEQHGSGCHSAVLKAVGTGNTFVVVKFNGIAVKKHISCYSPIQSGQGSLLLALGSDHGLDFTGGPRPWIGDKSGYFVDITSSDENVKIISNGQKYSAYCMGNEGSAELLIRVGNRKSTSNPMPKSSETKVQICCSIPDRLDIVLEERKEEPRESFLPPCPKQFLAVQKSGNLKLGRVAYGRCKHSSDSAEVPYDASHSMNIKWTLSNKKLAKITSTQVDSALFESIGGSGHVQITATLGSFSGYDKSHISVKKSVSSSTSLNIVEDARVEPDQLVLWSYSTEKADFELTGGSGHFWHSSEDKNADLEVSENGKGSVSGVKIGNYSVSIYDLCVCGSKTDINIKVTDKAKLVINSIGIVEVGSEMPPNIVLKSGDGEDFDNVKVADMLISMNEVNALGKLAGEDSSSWEGNFDVILKNQPTADNSKPHIIPVPVSVVINYSRKSNKTKEYDSFVRSSFALNDKGTFLIIFTLFLGVAFVLFYKWLFPTHQVAPIHIQTKIPQGYDKSYHYRDDSARSERHSVVSNDGEYCGESNSSIGSSPLHSSTRSELISNAPRKYPNQKIGRPSLVPTNNENYSYNVYRKPN</sequence>
<reference evidence="2" key="1">
    <citation type="submission" date="2016-11" db="UniProtKB">
        <authorList>
            <consortium name="WormBaseParasite"/>
        </authorList>
    </citation>
    <scope>IDENTIFICATION</scope>
    <source>
        <strain evidence="2">KR3021</strain>
    </source>
</reference>
<proteinExistence type="predicted"/>
<protein>
    <submittedName>
        <fullName evidence="2">WD_REPEATS_REGION domain-containing protein</fullName>
    </submittedName>
</protein>
<evidence type="ECO:0000313" key="1">
    <source>
        <dbReference type="Proteomes" id="UP000095286"/>
    </source>
</evidence>
<accession>A0AC35U0Y7</accession>
<evidence type="ECO:0000313" key="2">
    <source>
        <dbReference type="WBParaSite" id="RSKR_0000650600.1"/>
    </source>
</evidence>
<dbReference type="WBParaSite" id="RSKR_0000650600.1">
    <property type="protein sequence ID" value="RSKR_0000650600.1"/>
    <property type="gene ID" value="RSKR_0000650600"/>
</dbReference>
<organism evidence="1 2">
    <name type="scientific">Rhabditophanes sp. KR3021</name>
    <dbReference type="NCBI Taxonomy" id="114890"/>
    <lineage>
        <taxon>Eukaryota</taxon>
        <taxon>Metazoa</taxon>
        <taxon>Ecdysozoa</taxon>
        <taxon>Nematoda</taxon>
        <taxon>Chromadorea</taxon>
        <taxon>Rhabditida</taxon>
        <taxon>Tylenchina</taxon>
        <taxon>Panagrolaimomorpha</taxon>
        <taxon>Strongyloidoidea</taxon>
        <taxon>Alloionematidae</taxon>
        <taxon>Rhabditophanes</taxon>
    </lineage>
</organism>